<dbReference type="InterPro" id="IPR051782">
    <property type="entry name" value="ABC_Transporter_VariousFunc"/>
</dbReference>
<sequence length="234" mass="26040">MIEINHLNKYYGRQHVLKDINLRLDQGQCVAFVGPNGCGKTTLMKSILGLVTPQSGEVLVNGKNAARCPESRAVMGFMQQNSNFPENMSVRDVFKTLIDVRGYHGELDKDLYNAYSIEQFAGKRTGALSGGMRQKVNAALAFLFNPDILILDEPTASLDPLSANILKEKIRKESGKLVFITSHILSELNGLATHIIFMDEGKILFYKPVHELLHDTGKTNTHDAVIELLNKWGK</sequence>
<organism evidence="5 6">
    <name type="scientific">Hallella multisaccharivorax DSM 17128</name>
    <dbReference type="NCBI Taxonomy" id="688246"/>
    <lineage>
        <taxon>Bacteria</taxon>
        <taxon>Pseudomonadati</taxon>
        <taxon>Bacteroidota</taxon>
        <taxon>Bacteroidia</taxon>
        <taxon>Bacteroidales</taxon>
        <taxon>Prevotellaceae</taxon>
        <taxon>Hallella</taxon>
    </lineage>
</organism>
<dbReference type="InterPro" id="IPR003593">
    <property type="entry name" value="AAA+_ATPase"/>
</dbReference>
<feature type="domain" description="ABC transporter" evidence="4">
    <location>
        <begin position="2"/>
        <end position="225"/>
    </location>
</feature>
<keyword evidence="5" id="KW-0378">Hydrolase</keyword>
<dbReference type="SUPFAM" id="SSF52540">
    <property type="entry name" value="P-loop containing nucleoside triphosphate hydrolases"/>
    <property type="match status" value="1"/>
</dbReference>
<dbReference type="HOGENOM" id="CLU_000604_1_2_10"/>
<dbReference type="AlphaFoldDB" id="F8N894"/>
<evidence type="ECO:0000256" key="3">
    <source>
        <dbReference type="ARBA" id="ARBA00022840"/>
    </source>
</evidence>
<dbReference type="Pfam" id="PF00005">
    <property type="entry name" value="ABC_tran"/>
    <property type="match status" value="1"/>
</dbReference>
<name>F8N894_9BACT</name>
<reference evidence="6" key="1">
    <citation type="journal article" date="2011" name="Stand. Genomic Sci.">
        <title>Non-contiguous finished genome sequence of the opportunistic oral pathogen Prevotella multisaccharivorax type strain (PPPA20).</title>
        <authorList>
            <person name="Pati A."/>
            <person name="Gronow S."/>
            <person name="Lu M."/>
            <person name="Lapidus A."/>
            <person name="Nolan M."/>
            <person name="Lucas S."/>
            <person name="Hammon N."/>
            <person name="Deshpande S."/>
            <person name="Cheng J.F."/>
            <person name="Tapia R."/>
            <person name="Han C."/>
            <person name="Goodwin L."/>
            <person name="Pitluck S."/>
            <person name="Liolios K."/>
            <person name="Pagani I."/>
            <person name="Mavromatis K."/>
            <person name="Mikhailova N."/>
            <person name="Huntemann M."/>
            <person name="Chen A."/>
            <person name="Palaniappan K."/>
            <person name="Land M."/>
            <person name="Hauser L."/>
            <person name="Detter J.C."/>
            <person name="Brambilla E.M."/>
            <person name="Rohde M."/>
            <person name="Goker M."/>
            <person name="Woyke T."/>
            <person name="Bristow J."/>
            <person name="Eisen J.A."/>
            <person name="Markowitz V."/>
            <person name="Hugenholtz P."/>
            <person name="Kyrpides N.C."/>
            <person name="Klenk H.P."/>
            <person name="Ivanova N."/>
        </authorList>
    </citation>
    <scope>NUCLEOTIDE SEQUENCE [LARGE SCALE GENOMIC DNA]</scope>
    <source>
        <strain evidence="6">DSM 17128</strain>
    </source>
</reference>
<protein>
    <submittedName>
        <fullName evidence="5">Phosphonate-transporting ATPase</fullName>
        <ecNumber evidence="5">3.6.3.28</ecNumber>
    </submittedName>
</protein>
<dbReference type="PANTHER" id="PTHR42939">
    <property type="entry name" value="ABC TRANSPORTER ATP-BINDING PROTEIN ALBC-RELATED"/>
    <property type="match status" value="1"/>
</dbReference>
<keyword evidence="2" id="KW-0547">Nucleotide-binding</keyword>
<dbReference type="EC" id="3.6.3.28" evidence="5"/>
<evidence type="ECO:0000313" key="6">
    <source>
        <dbReference type="Proteomes" id="UP000002772"/>
    </source>
</evidence>
<dbReference type="Gene3D" id="3.40.50.300">
    <property type="entry name" value="P-loop containing nucleotide triphosphate hydrolases"/>
    <property type="match status" value="1"/>
</dbReference>
<accession>F8N894</accession>
<gene>
    <name evidence="5" type="ORF">Premu_2184</name>
</gene>
<dbReference type="GO" id="GO:0016887">
    <property type="term" value="F:ATP hydrolysis activity"/>
    <property type="evidence" value="ECO:0007669"/>
    <property type="project" value="InterPro"/>
</dbReference>
<keyword evidence="3" id="KW-0067">ATP-binding</keyword>
<dbReference type="EMBL" id="GL945017">
    <property type="protein sequence ID" value="EGN57573.1"/>
    <property type="molecule type" value="Genomic_DNA"/>
</dbReference>
<dbReference type="eggNOG" id="COG1131">
    <property type="taxonomic scope" value="Bacteria"/>
</dbReference>
<dbReference type="PROSITE" id="PS50893">
    <property type="entry name" value="ABC_TRANSPORTER_2"/>
    <property type="match status" value="1"/>
</dbReference>
<evidence type="ECO:0000259" key="4">
    <source>
        <dbReference type="PROSITE" id="PS50893"/>
    </source>
</evidence>
<dbReference type="OrthoDB" id="9801987at2"/>
<dbReference type="STRING" id="688246.Premu_2184"/>
<keyword evidence="1" id="KW-0813">Transport</keyword>
<evidence type="ECO:0000313" key="5">
    <source>
        <dbReference type="EMBL" id="EGN57573.1"/>
    </source>
</evidence>
<dbReference type="InterPro" id="IPR027417">
    <property type="entry name" value="P-loop_NTPase"/>
</dbReference>
<keyword evidence="6" id="KW-1185">Reference proteome</keyword>
<dbReference type="GO" id="GO:0005524">
    <property type="term" value="F:ATP binding"/>
    <property type="evidence" value="ECO:0007669"/>
    <property type="project" value="UniProtKB-KW"/>
</dbReference>
<dbReference type="CDD" id="cd03230">
    <property type="entry name" value="ABC_DR_subfamily_A"/>
    <property type="match status" value="1"/>
</dbReference>
<dbReference type="SMART" id="SM00382">
    <property type="entry name" value="AAA"/>
    <property type="match status" value="1"/>
</dbReference>
<dbReference type="RefSeq" id="WP_007575223.1">
    <property type="nucleotide sequence ID" value="NZ_BPTS01000002.1"/>
</dbReference>
<dbReference type="PANTHER" id="PTHR42939:SF1">
    <property type="entry name" value="ABC TRANSPORTER ATP-BINDING PROTEIN ALBC-RELATED"/>
    <property type="match status" value="1"/>
</dbReference>
<evidence type="ECO:0000256" key="2">
    <source>
        <dbReference type="ARBA" id="ARBA00022741"/>
    </source>
</evidence>
<dbReference type="InterPro" id="IPR003439">
    <property type="entry name" value="ABC_transporter-like_ATP-bd"/>
</dbReference>
<proteinExistence type="predicted"/>
<dbReference type="Proteomes" id="UP000002772">
    <property type="component" value="Unassembled WGS sequence"/>
</dbReference>
<evidence type="ECO:0000256" key="1">
    <source>
        <dbReference type="ARBA" id="ARBA00022448"/>
    </source>
</evidence>